<evidence type="ECO:0000256" key="1">
    <source>
        <dbReference type="ARBA" id="ARBA00022723"/>
    </source>
</evidence>
<proteinExistence type="predicted"/>
<dbReference type="OrthoDB" id="434393at2759"/>
<keyword evidence="1" id="KW-0479">Metal-binding</keyword>
<name>A0A016VMZ9_9BILA</name>
<organism evidence="7 8">
    <name type="scientific">Ancylostoma ceylanicum</name>
    <dbReference type="NCBI Taxonomy" id="53326"/>
    <lineage>
        <taxon>Eukaryota</taxon>
        <taxon>Metazoa</taxon>
        <taxon>Ecdysozoa</taxon>
        <taxon>Nematoda</taxon>
        <taxon>Chromadorea</taxon>
        <taxon>Rhabditida</taxon>
        <taxon>Rhabditina</taxon>
        <taxon>Rhabditomorpha</taxon>
        <taxon>Strongyloidea</taxon>
        <taxon>Ancylostomatidae</taxon>
        <taxon>Ancylostomatinae</taxon>
        <taxon>Ancylostoma</taxon>
    </lineage>
</organism>
<evidence type="ECO:0000256" key="2">
    <source>
        <dbReference type="ARBA" id="ARBA00022771"/>
    </source>
</evidence>
<dbReference type="Proteomes" id="UP000024635">
    <property type="component" value="Unassembled WGS sequence"/>
</dbReference>
<evidence type="ECO:0000313" key="7">
    <source>
        <dbReference type="EMBL" id="EYC28964.1"/>
    </source>
</evidence>
<dbReference type="EMBL" id="JARK01001343">
    <property type="protein sequence ID" value="EYC28964.1"/>
    <property type="molecule type" value="Genomic_DNA"/>
</dbReference>
<keyword evidence="2 5" id="KW-0863">Zinc-finger</keyword>
<feature type="domain" description="THAP-type" evidence="6">
    <location>
        <begin position="216"/>
        <end position="301"/>
    </location>
</feature>
<dbReference type="GO" id="GO:0008270">
    <property type="term" value="F:zinc ion binding"/>
    <property type="evidence" value="ECO:0007669"/>
    <property type="project" value="UniProtKB-KW"/>
</dbReference>
<dbReference type="GO" id="GO:0003677">
    <property type="term" value="F:DNA binding"/>
    <property type="evidence" value="ECO:0007669"/>
    <property type="project" value="UniProtKB-UniRule"/>
</dbReference>
<evidence type="ECO:0000256" key="5">
    <source>
        <dbReference type="PROSITE-ProRule" id="PRU00309"/>
    </source>
</evidence>
<evidence type="ECO:0000256" key="4">
    <source>
        <dbReference type="ARBA" id="ARBA00023125"/>
    </source>
</evidence>
<dbReference type="AlphaFoldDB" id="A0A016VMZ9"/>
<evidence type="ECO:0000256" key="3">
    <source>
        <dbReference type="ARBA" id="ARBA00022833"/>
    </source>
</evidence>
<protein>
    <recommendedName>
        <fullName evidence="6">THAP-type domain-containing protein</fullName>
    </recommendedName>
</protein>
<evidence type="ECO:0000259" key="6">
    <source>
        <dbReference type="PROSITE" id="PS50950"/>
    </source>
</evidence>
<comment type="caution">
    <text evidence="7">The sequence shown here is derived from an EMBL/GenBank/DDBJ whole genome shotgun (WGS) entry which is preliminary data.</text>
</comment>
<gene>
    <name evidence="7" type="primary">Acey_s0007.g3522</name>
    <name evidence="7" type="synonym">Acey-him-17</name>
    <name evidence="7" type="ORF">Y032_0007g3522</name>
</gene>
<dbReference type="PROSITE" id="PS50950">
    <property type="entry name" value="ZF_THAP"/>
    <property type="match status" value="2"/>
</dbReference>
<keyword evidence="4 5" id="KW-0238">DNA-binding</keyword>
<reference evidence="8" key="1">
    <citation type="journal article" date="2015" name="Nat. Genet.">
        <title>The genome and transcriptome of the zoonotic hookworm Ancylostoma ceylanicum identify infection-specific gene families.</title>
        <authorList>
            <person name="Schwarz E.M."/>
            <person name="Hu Y."/>
            <person name="Antoshechkin I."/>
            <person name="Miller M.M."/>
            <person name="Sternberg P.W."/>
            <person name="Aroian R.V."/>
        </authorList>
    </citation>
    <scope>NUCLEOTIDE SEQUENCE</scope>
    <source>
        <strain evidence="8">HY135</strain>
    </source>
</reference>
<keyword evidence="8" id="KW-1185">Reference proteome</keyword>
<accession>A0A016VMZ9</accession>
<keyword evidence="3" id="KW-0862">Zinc</keyword>
<feature type="domain" description="THAP-type" evidence="6">
    <location>
        <begin position="759"/>
        <end position="845"/>
    </location>
</feature>
<evidence type="ECO:0000313" key="8">
    <source>
        <dbReference type="Proteomes" id="UP000024635"/>
    </source>
</evidence>
<dbReference type="STRING" id="53326.A0A016VMZ9"/>
<sequence length="981" mass="113636">MSSRMQVYSKEVRDDCGYEDQHKLFENERELHDEELQEDLLCDEEMLNSGEVEGLEHGELHFIAPLHKDDHSRRVIKPRKRRRGADESSALDNEIDYTATNYYHRYKNKSYVRRNDVGKYCQVCKAKRLGGRSRGLPSDLQLRKLWILRFNLEPERAAELWVKDAFSDNAHSGEVCALHFPEVNGSYRNPRDVLPIDMRDPQLVGEDADDVDFGNMILACVYCSAQRPLRSMIPFARARFRRRRWITALSEGDAQSEAHLREALKNGATKFLCDWHFADNCFSINSYGEWKLKKDALPNPLLEENERTSLRIYMINHVDSTIQRNDELRRRRLNFLMLRKHAKEKERMDRENSRTAVERMRRTFPRLVVNQAAERHTIYSDPGPSNYAPGNDRRLALLNASNPPEYIEVDPDMPLLYPDEADGPTEVYHQDPSGSHNGLESGYMDEIVDGDVLYSDDSDAELEIIRKLQRTVDVVVSEARHCEFCHVVSASERSKSENRPRTWPYDDIKHEKYLSFLAWPKEVEEEIRRLWVKRRIEPLNLLPGSVYKYPTLSICQRHLDEAGVPQQYEAWLARYCVLCDEELPDENLLLPFPVDNPSRVAWAKSLFSKKPMNNLVQKQQQWLCERLTRETATHYRLCLFHFHKSSFTVLNECIDFDQTSQPLGLNICQYANIPRGPQGVVKCPLCDTWNVESEMTQIRTPRGVAERNFLVEMLISADKATLRKGVDKLSAEVSTICKAHMPDVDPFELIAERELVASVTVQCVACSTHDLAQNMTPFPHEPAKRIMWVDSMSRRRGNRMRLLNRLSLEGRHYICSAHFHPNALRYIPDLGIFKKFYFLPIPDPNEQPVTRVPEPHEDDYVPLLIDGFDNEKVQWHLDYDKVRSLIGEIVDEDGNHYDDHQGEVSMVYTGSNQHVDDHKKVEEMGTVEVDGVEYCYEVEAGEHEELEADVNVETSDEPPHVLIDEIPTAGREEIVVANDLS</sequence>
<dbReference type="InterPro" id="IPR006612">
    <property type="entry name" value="THAP_Znf"/>
</dbReference>